<proteinExistence type="predicted"/>
<dbReference type="KEGG" id="nsg:H3L94_04470"/>
<evidence type="ECO:0000256" key="1">
    <source>
        <dbReference type="SAM" id="MobiDB-lite"/>
    </source>
</evidence>
<gene>
    <name evidence="2" type="ORF">H3L94_04470</name>
</gene>
<feature type="region of interest" description="Disordered" evidence="1">
    <location>
        <begin position="13"/>
        <end position="66"/>
    </location>
</feature>
<accession>A0A7D7SJ83</accession>
<dbReference type="RefSeq" id="WP_182122830.1">
    <property type="nucleotide sequence ID" value="NZ_CP059567.1"/>
</dbReference>
<name>A0A7D7SJ83_9NEIS</name>
<organism evidence="2 3">
    <name type="scientific">Neisseria shayeganii</name>
    <dbReference type="NCBI Taxonomy" id="607712"/>
    <lineage>
        <taxon>Bacteria</taxon>
        <taxon>Pseudomonadati</taxon>
        <taxon>Pseudomonadota</taxon>
        <taxon>Betaproteobacteria</taxon>
        <taxon>Neisseriales</taxon>
        <taxon>Neisseriaceae</taxon>
        <taxon>Neisseria</taxon>
    </lineage>
</organism>
<dbReference type="EMBL" id="CP059567">
    <property type="protein sequence ID" value="QMT41287.1"/>
    <property type="molecule type" value="Genomic_DNA"/>
</dbReference>
<dbReference type="Proteomes" id="UP000514752">
    <property type="component" value="Chromosome"/>
</dbReference>
<dbReference type="AlphaFoldDB" id="A0A7D7SJ83"/>
<protein>
    <submittedName>
        <fullName evidence="2">Uncharacterized protein</fullName>
    </submittedName>
</protein>
<evidence type="ECO:0000313" key="3">
    <source>
        <dbReference type="Proteomes" id="UP000514752"/>
    </source>
</evidence>
<feature type="compositionally biased region" description="Basic residues" evidence="1">
    <location>
        <begin position="43"/>
        <end position="57"/>
    </location>
</feature>
<sequence>MKKVFMAMAISLGLMKEKQPEPGRKPRKQADNPVKLKPVQKFQRPKHQRRKRKRRKASGVPPNRER</sequence>
<evidence type="ECO:0000313" key="2">
    <source>
        <dbReference type="EMBL" id="QMT41287.1"/>
    </source>
</evidence>
<reference evidence="2 3" key="1">
    <citation type="submission" date="2020-07" db="EMBL/GenBank/DDBJ databases">
        <title>Genomic diversity of species in the Neisseriaceae family.</title>
        <authorList>
            <person name="Vincent A.T."/>
            <person name="Bernet E."/>
            <person name="Veyrier F.J."/>
        </authorList>
    </citation>
    <scope>NUCLEOTIDE SEQUENCE [LARGE SCALE GENOMIC DNA]</scope>
    <source>
        <strain evidence="2 3">DSM 22244</strain>
    </source>
</reference>
<feature type="compositionally biased region" description="Basic and acidic residues" evidence="1">
    <location>
        <begin position="15"/>
        <end position="30"/>
    </location>
</feature>